<dbReference type="EMBL" id="JAACFV010000184">
    <property type="protein sequence ID" value="KAF7503325.1"/>
    <property type="molecule type" value="Genomic_DNA"/>
</dbReference>
<evidence type="ECO:0000259" key="8">
    <source>
        <dbReference type="SMART" id="SM00479"/>
    </source>
</evidence>
<feature type="compositionally biased region" description="Basic and acidic residues" evidence="7">
    <location>
        <begin position="642"/>
        <end position="657"/>
    </location>
</feature>
<keyword evidence="3" id="KW-0540">Nuclease</keyword>
<keyword evidence="5" id="KW-0269">Exonuclease</keyword>
<comment type="subcellular location">
    <subcellularLocation>
        <location evidence="1">Nucleus</location>
    </subcellularLocation>
</comment>
<sequence length="781" mass="87063">MSSSKMPPIHKRKFEDYQPELHRSSNPENYEVVGSVITAPKKQASHARDLPLVSNSQRESRDEPPQDNGSSSHASKEWQMVDRKDKRKPKRKKAGDEKDRVKYPELTYHANVTAPIRIADLQALALYALADGIGPSWVAFKHARHTRKVVVLMVPGLERVMFDGRMSIDEGSDSLTSFGEEESNFNESRSRDDGFRAWRNAVPAKTYKQGNPMELKVQYLPKALQPLVAIFDDVWQVKAPGDSRYAKLHSPIQAMLISPLPQSRENKSVKGPKPPAEEKGWQSQRTAIADFIHTADDLRDAEYPLHPAVLDGDVEAALLEQERRAKTGQNAASGWVDTRVSKFSDGTVSSIATEQGSITSGRTVYAVDCEMVLTSDDKYSLARISIVDWDGTTVLDELVKPSLPIKNYFTQFSGMTSAILDPVQTSLSEVQSKLLDLFNPQSILLGHSLESDLTAMKLTHPFIIDTSLIYPHPRGPPLRSSLKFLAQKYLRREIQQHDSRGHNSVEDALAVLDLVKLKCERGPKWGTSEAAGEPIFRRLARNTRKDVGGIERGVTSAMVDYGTPERGYGKEATVHIGCESDEEIVKAVARAANGDSDGKVVPGCGVDFIWARLRELESFRGWCNNNREYTTVDKLHAFRPEKASAPDSAATREESDLPVRSVESDCITDTAKTPDLSVRSENQSLGSRSTTPTLQSTIASTVSHIRAIHDALPPCTLFIVYTGTGDPREVGRLQKMQQQFRKEFKVKKWDDLSVKWTDDEEQALKRAVERAREGMALMCVK</sequence>
<dbReference type="AlphaFoldDB" id="A0A8H7A634"/>
<dbReference type="InterPro" id="IPR012337">
    <property type="entry name" value="RNaseH-like_sf"/>
</dbReference>
<dbReference type="InterPro" id="IPR034922">
    <property type="entry name" value="REX1-like_exo"/>
</dbReference>
<feature type="domain" description="Exonuclease" evidence="8">
    <location>
        <begin position="363"/>
        <end position="524"/>
    </location>
</feature>
<dbReference type="Proteomes" id="UP000606974">
    <property type="component" value="Unassembled WGS sequence"/>
</dbReference>
<dbReference type="SMART" id="SM00479">
    <property type="entry name" value="EXOIII"/>
    <property type="match status" value="1"/>
</dbReference>
<dbReference type="OrthoDB" id="206335at2759"/>
<feature type="region of interest" description="Disordered" evidence="7">
    <location>
        <begin position="1"/>
        <end position="99"/>
    </location>
</feature>
<gene>
    <name evidence="9" type="ORF">GJ744_003968</name>
</gene>
<keyword evidence="6" id="KW-0539">Nucleus</keyword>
<dbReference type="InterPro" id="IPR013520">
    <property type="entry name" value="Ribonucl_H"/>
</dbReference>
<dbReference type="InterPro" id="IPR047021">
    <property type="entry name" value="REXO1/3/4-like"/>
</dbReference>
<comment type="caution">
    <text evidence="9">The sequence shown here is derived from an EMBL/GenBank/DDBJ whole genome shotgun (WGS) entry which is preliminary data.</text>
</comment>
<name>A0A8H7A634_9EURO</name>
<keyword evidence="4" id="KW-0378">Hydrolase</keyword>
<dbReference type="CDD" id="cd06145">
    <property type="entry name" value="REX1_like"/>
    <property type="match status" value="1"/>
</dbReference>
<evidence type="ECO:0000256" key="6">
    <source>
        <dbReference type="ARBA" id="ARBA00023242"/>
    </source>
</evidence>
<evidence type="ECO:0000256" key="3">
    <source>
        <dbReference type="ARBA" id="ARBA00022722"/>
    </source>
</evidence>
<dbReference type="InterPro" id="IPR036397">
    <property type="entry name" value="RNaseH_sf"/>
</dbReference>
<dbReference type="PANTHER" id="PTHR12801">
    <property type="entry name" value="RNA EXONUCLEASE REXO1 / RECO3 FAMILY MEMBER-RELATED"/>
    <property type="match status" value="1"/>
</dbReference>
<evidence type="ECO:0000256" key="7">
    <source>
        <dbReference type="SAM" id="MobiDB-lite"/>
    </source>
</evidence>
<dbReference type="GO" id="GO:0004527">
    <property type="term" value="F:exonuclease activity"/>
    <property type="evidence" value="ECO:0007669"/>
    <property type="project" value="UniProtKB-KW"/>
</dbReference>
<reference evidence="9" key="1">
    <citation type="submission" date="2020-02" db="EMBL/GenBank/DDBJ databases">
        <authorList>
            <person name="Palmer J.M."/>
        </authorList>
    </citation>
    <scope>NUCLEOTIDE SEQUENCE</scope>
    <source>
        <strain evidence="9">EPUS1.4</strain>
        <tissue evidence="9">Thallus</tissue>
    </source>
</reference>
<evidence type="ECO:0000256" key="1">
    <source>
        <dbReference type="ARBA" id="ARBA00004123"/>
    </source>
</evidence>
<feature type="compositionally biased region" description="Basic and acidic residues" evidence="7">
    <location>
        <begin position="13"/>
        <end position="25"/>
    </location>
</feature>
<dbReference type="Gene3D" id="3.30.420.10">
    <property type="entry name" value="Ribonuclease H-like superfamily/Ribonuclease H"/>
    <property type="match status" value="1"/>
</dbReference>
<feature type="compositionally biased region" description="Basic and acidic residues" evidence="7">
    <location>
        <begin position="74"/>
        <end position="84"/>
    </location>
</feature>
<dbReference type="SUPFAM" id="SSF53098">
    <property type="entry name" value="Ribonuclease H-like"/>
    <property type="match status" value="1"/>
</dbReference>
<dbReference type="Pfam" id="PF00929">
    <property type="entry name" value="RNase_T"/>
    <property type="match status" value="1"/>
</dbReference>
<evidence type="ECO:0000313" key="9">
    <source>
        <dbReference type="EMBL" id="KAF7503325.1"/>
    </source>
</evidence>
<proteinExistence type="inferred from homology"/>
<feature type="compositionally biased region" description="Polar residues" evidence="7">
    <location>
        <begin position="679"/>
        <end position="692"/>
    </location>
</feature>
<comment type="similarity">
    <text evidence="2">Belongs to the REXO1/REXO3 family.</text>
</comment>
<dbReference type="FunFam" id="3.30.420.10:FF:000019">
    <property type="entry name" value="RNA exonuclease NEF-sp"/>
    <property type="match status" value="1"/>
</dbReference>
<feature type="region of interest" description="Disordered" evidence="7">
    <location>
        <begin position="260"/>
        <end position="283"/>
    </location>
</feature>
<dbReference type="GO" id="GO:0005634">
    <property type="term" value="C:nucleus"/>
    <property type="evidence" value="ECO:0007669"/>
    <property type="project" value="UniProtKB-SubCell"/>
</dbReference>
<protein>
    <recommendedName>
        <fullName evidence="8">Exonuclease domain-containing protein</fullName>
    </recommendedName>
</protein>
<evidence type="ECO:0000256" key="5">
    <source>
        <dbReference type="ARBA" id="ARBA00022839"/>
    </source>
</evidence>
<evidence type="ECO:0000313" key="10">
    <source>
        <dbReference type="Proteomes" id="UP000606974"/>
    </source>
</evidence>
<keyword evidence="10" id="KW-1185">Reference proteome</keyword>
<evidence type="ECO:0000256" key="2">
    <source>
        <dbReference type="ARBA" id="ARBA00006357"/>
    </source>
</evidence>
<accession>A0A8H7A634</accession>
<dbReference type="PANTHER" id="PTHR12801:SF115">
    <property type="entry name" value="FI18136P1-RELATED"/>
    <property type="match status" value="1"/>
</dbReference>
<evidence type="ECO:0000256" key="4">
    <source>
        <dbReference type="ARBA" id="ARBA00022801"/>
    </source>
</evidence>
<organism evidence="9 10">
    <name type="scientific">Endocarpon pusillum</name>
    <dbReference type="NCBI Taxonomy" id="364733"/>
    <lineage>
        <taxon>Eukaryota</taxon>
        <taxon>Fungi</taxon>
        <taxon>Dikarya</taxon>
        <taxon>Ascomycota</taxon>
        <taxon>Pezizomycotina</taxon>
        <taxon>Eurotiomycetes</taxon>
        <taxon>Chaetothyriomycetidae</taxon>
        <taxon>Verrucariales</taxon>
        <taxon>Verrucariaceae</taxon>
        <taxon>Endocarpon</taxon>
    </lineage>
</organism>
<feature type="region of interest" description="Disordered" evidence="7">
    <location>
        <begin position="642"/>
        <end position="692"/>
    </location>
</feature>
<dbReference type="GO" id="GO:0003676">
    <property type="term" value="F:nucleic acid binding"/>
    <property type="evidence" value="ECO:0007669"/>
    <property type="project" value="InterPro"/>
</dbReference>